<keyword evidence="7 11" id="KW-0328">Glycosyltransferase</keyword>
<dbReference type="InterPro" id="IPR003835">
    <property type="entry name" value="Glyco_trans_19"/>
</dbReference>
<gene>
    <name evidence="11 12" type="primary">lpxB</name>
    <name evidence="12" type="ORF">NLF92_02355</name>
</gene>
<reference evidence="12" key="1">
    <citation type="submission" date="2022-07" db="EMBL/GenBank/DDBJ databases">
        <title>Characterization of the Novel Bacterium Alteromonas immobilis LMIT006 and Alteromonas gregis LMIT007.</title>
        <authorList>
            <person name="Lin X."/>
        </authorList>
    </citation>
    <scope>NUCLEOTIDE SEQUENCE</scope>
    <source>
        <strain evidence="12">LMIT007</strain>
    </source>
</reference>
<comment type="function">
    <text evidence="1 11">Condensation of UDP-2,3-diacylglucosamine and 2,3-diacylglucosamine-1-phosphate to form lipid A disaccharide, a precursor of lipid A, a phosphorylated glycolipid that anchors the lipopolysaccharide to the outer membrane of the cell.</text>
</comment>
<evidence type="ECO:0000256" key="11">
    <source>
        <dbReference type="HAMAP-Rule" id="MF_00392"/>
    </source>
</evidence>
<evidence type="ECO:0000256" key="4">
    <source>
        <dbReference type="ARBA" id="ARBA00020902"/>
    </source>
</evidence>
<name>A0AA42BNU4_9ALTE</name>
<evidence type="ECO:0000256" key="7">
    <source>
        <dbReference type="ARBA" id="ARBA00022676"/>
    </source>
</evidence>
<comment type="caution">
    <text evidence="12">The sequence shown here is derived from an EMBL/GenBank/DDBJ whole genome shotgun (WGS) entry which is preliminary data.</text>
</comment>
<dbReference type="NCBIfam" id="TIGR00215">
    <property type="entry name" value="lpxB"/>
    <property type="match status" value="1"/>
</dbReference>
<evidence type="ECO:0000256" key="9">
    <source>
        <dbReference type="ARBA" id="ARBA00023098"/>
    </source>
</evidence>
<evidence type="ECO:0000313" key="12">
    <source>
        <dbReference type="EMBL" id="MCP3427781.1"/>
    </source>
</evidence>
<keyword evidence="9 11" id="KW-0443">Lipid metabolism</keyword>
<evidence type="ECO:0000256" key="2">
    <source>
        <dbReference type="ARBA" id="ARBA00007868"/>
    </source>
</evidence>
<evidence type="ECO:0000256" key="8">
    <source>
        <dbReference type="ARBA" id="ARBA00022679"/>
    </source>
</evidence>
<keyword evidence="13" id="KW-1185">Reference proteome</keyword>
<dbReference type="Proteomes" id="UP001165413">
    <property type="component" value="Unassembled WGS sequence"/>
</dbReference>
<keyword evidence="5 11" id="KW-0444">Lipid biosynthesis</keyword>
<keyword evidence="6 11" id="KW-0441">Lipid A biosynthesis</keyword>
<evidence type="ECO:0000256" key="1">
    <source>
        <dbReference type="ARBA" id="ARBA00002056"/>
    </source>
</evidence>
<dbReference type="PANTHER" id="PTHR30372:SF4">
    <property type="entry name" value="LIPID-A-DISACCHARIDE SYNTHASE, MITOCHONDRIAL-RELATED"/>
    <property type="match status" value="1"/>
</dbReference>
<dbReference type="RefSeq" id="WP_254098475.1">
    <property type="nucleotide sequence ID" value="NZ_JANATA010000002.1"/>
</dbReference>
<comment type="similarity">
    <text evidence="2 11">Belongs to the LpxB family.</text>
</comment>
<dbReference type="EMBL" id="JANATA010000002">
    <property type="protein sequence ID" value="MCP3427781.1"/>
    <property type="molecule type" value="Genomic_DNA"/>
</dbReference>
<dbReference type="GO" id="GO:0016020">
    <property type="term" value="C:membrane"/>
    <property type="evidence" value="ECO:0007669"/>
    <property type="project" value="GOC"/>
</dbReference>
<dbReference type="GO" id="GO:0008915">
    <property type="term" value="F:lipid-A-disaccharide synthase activity"/>
    <property type="evidence" value="ECO:0007669"/>
    <property type="project" value="UniProtKB-UniRule"/>
</dbReference>
<sequence length="425" mass="47235">MAKLAPKIVVVCAEPSGDMLAEGLVRNLKSTYPNAEIRGIGGPLTQGAGLCSWFDMNELSVMGLVEVLKHLPRLLKIRRQLLHKILDFSPDIYIGVDAPDFNLPIETKLKNKGIKTLHYVSPTVWAWREGRMHKIKKAADHVLGLFPFEAEVYEKYGVPYTFVGHPMADAIPLDTVREDYCQRCEVPENCLTLAILPGSRAAEVATLLPTFLDTLALLQEQFASLDVPVQLQALIPAANSERYAQIKTLLAQHSLAEAKNIVVLERPARDIMLASHAVLLSSGTATLEAMLCQKPMIAAYTMSKMTYRMMRRLYKPDFFALPNILADELLVPEVLQEDVNPVVLSGYLSQVLLDASEQLSDGAQRLLLSLPTKELLVAGSSMVEPTAEHCRHVFQRFAELHQALQRNADLQAHHAVCKLLEQNEC</sequence>
<dbReference type="CDD" id="cd01635">
    <property type="entry name" value="Glycosyltransferase_GTB-type"/>
    <property type="match status" value="1"/>
</dbReference>
<dbReference type="SUPFAM" id="SSF53756">
    <property type="entry name" value="UDP-Glycosyltransferase/glycogen phosphorylase"/>
    <property type="match status" value="1"/>
</dbReference>
<dbReference type="GO" id="GO:0009245">
    <property type="term" value="P:lipid A biosynthetic process"/>
    <property type="evidence" value="ECO:0007669"/>
    <property type="project" value="UniProtKB-UniRule"/>
</dbReference>
<dbReference type="HAMAP" id="MF_00392">
    <property type="entry name" value="LpxB"/>
    <property type="match status" value="1"/>
</dbReference>
<proteinExistence type="inferred from homology"/>
<keyword evidence="8 11" id="KW-0808">Transferase</keyword>
<evidence type="ECO:0000256" key="6">
    <source>
        <dbReference type="ARBA" id="ARBA00022556"/>
    </source>
</evidence>
<dbReference type="EC" id="2.4.1.182" evidence="3 11"/>
<organism evidence="12 13">
    <name type="scientific">Opacimonas viscosa</name>
    <dbReference type="NCBI Taxonomy" id="2961944"/>
    <lineage>
        <taxon>Bacteria</taxon>
        <taxon>Pseudomonadati</taxon>
        <taxon>Pseudomonadota</taxon>
        <taxon>Gammaproteobacteria</taxon>
        <taxon>Alteromonadales</taxon>
        <taxon>Alteromonadaceae</taxon>
        <taxon>Opacimonas</taxon>
    </lineage>
</organism>
<dbReference type="GO" id="GO:0005543">
    <property type="term" value="F:phospholipid binding"/>
    <property type="evidence" value="ECO:0007669"/>
    <property type="project" value="TreeGrafter"/>
</dbReference>
<protein>
    <recommendedName>
        <fullName evidence="4 11">Lipid-A-disaccharide synthase</fullName>
        <ecNumber evidence="3 11">2.4.1.182</ecNumber>
    </recommendedName>
</protein>
<evidence type="ECO:0000256" key="5">
    <source>
        <dbReference type="ARBA" id="ARBA00022516"/>
    </source>
</evidence>
<comment type="pathway">
    <text evidence="11">Bacterial outer membrane biogenesis; LPS lipid A biosynthesis.</text>
</comment>
<dbReference type="Pfam" id="PF02684">
    <property type="entry name" value="LpxB"/>
    <property type="match status" value="1"/>
</dbReference>
<accession>A0AA42BNU4</accession>
<evidence type="ECO:0000256" key="10">
    <source>
        <dbReference type="ARBA" id="ARBA00048975"/>
    </source>
</evidence>
<evidence type="ECO:0000313" key="13">
    <source>
        <dbReference type="Proteomes" id="UP001165413"/>
    </source>
</evidence>
<comment type="catalytic activity">
    <reaction evidence="10 11">
        <text>a lipid X + a UDP-2-N,3-O-bis[(3R)-3-hydroxyacyl]-alpha-D-glucosamine = a lipid A disaccharide + UDP + H(+)</text>
        <dbReference type="Rhea" id="RHEA:67828"/>
        <dbReference type="ChEBI" id="CHEBI:15378"/>
        <dbReference type="ChEBI" id="CHEBI:58223"/>
        <dbReference type="ChEBI" id="CHEBI:137748"/>
        <dbReference type="ChEBI" id="CHEBI:176338"/>
        <dbReference type="ChEBI" id="CHEBI:176343"/>
        <dbReference type="EC" id="2.4.1.182"/>
    </reaction>
</comment>
<evidence type="ECO:0000256" key="3">
    <source>
        <dbReference type="ARBA" id="ARBA00012687"/>
    </source>
</evidence>
<dbReference type="AlphaFoldDB" id="A0AA42BNU4"/>
<dbReference type="PANTHER" id="PTHR30372">
    <property type="entry name" value="LIPID-A-DISACCHARIDE SYNTHASE"/>
    <property type="match status" value="1"/>
</dbReference>